<comment type="caution">
    <text evidence="5">The sequence shown here is derived from an EMBL/GenBank/DDBJ whole genome shotgun (WGS) entry which is preliminary data.</text>
</comment>
<sequence>MRERVIVIGAGVSGLTAAYLLQRKYDVALFDTLPRLGGHAHTHDIATSDATTVRVDTGFIVHNERTYPHLLKLFRELGVRTQDAEMSMSVRCQGCGLEYAGGRQLAGLFPCVGQVLRARYLRTLMEVVRFHRYAKNLLSTGDDETTLGAFLERGGYSRYFVDHFALPLVSAVWSADERIGLDYPAGYLFRFLYNHGLLSITGSSQWKTVVGGSRTYVERIADRVPTVHTATPVRLVRRHFDGVEIIDAAGVVHTADRVVIATHADEAVALLADTTVAEKQVLGAFDYSDNNTWLHTDPSLLPRARGARASWNYLKPACRSNGRVLVSYHMNRLMQLSEPLDYVVTLNGDGLVDPATVIGKMTYRHPIYTPESVASQRKLAGLTSSQVAYAGAYHGWGFHEDGCASGVRAAEAFGVTWS</sequence>
<gene>
    <name evidence="5" type="ORF">NZH93_17980</name>
</gene>
<dbReference type="InterPro" id="IPR036188">
    <property type="entry name" value="FAD/NAD-bd_sf"/>
</dbReference>
<dbReference type="Gene3D" id="3.50.50.60">
    <property type="entry name" value="FAD/NAD(P)-binding domain"/>
    <property type="match status" value="1"/>
</dbReference>
<feature type="domain" description="Amine oxidase" evidence="4">
    <location>
        <begin position="12"/>
        <end position="268"/>
    </location>
</feature>
<dbReference type="InterPro" id="IPR002937">
    <property type="entry name" value="Amino_oxidase"/>
</dbReference>
<dbReference type="PANTHER" id="PTHR42923">
    <property type="entry name" value="PROTOPORPHYRINOGEN OXIDASE"/>
    <property type="match status" value="1"/>
</dbReference>
<dbReference type="EMBL" id="JANYMP010000007">
    <property type="protein sequence ID" value="MCS7478752.1"/>
    <property type="molecule type" value="Genomic_DNA"/>
</dbReference>
<evidence type="ECO:0000256" key="2">
    <source>
        <dbReference type="ARBA" id="ARBA00023002"/>
    </source>
</evidence>
<dbReference type="InterPro" id="IPR050464">
    <property type="entry name" value="Zeta_carotene_desat/Oxidored"/>
</dbReference>
<keyword evidence="2" id="KW-0560">Oxidoreductase</keyword>
<proteinExistence type="predicted"/>
<dbReference type="InterPro" id="IPR001613">
    <property type="entry name" value="Flavin_amine_oxidase"/>
</dbReference>
<name>A0A9X2VLJ8_9PSEU</name>
<feature type="binding site" evidence="3">
    <location>
        <position position="233"/>
    </location>
    <ligand>
        <name>FAD</name>
        <dbReference type="ChEBI" id="CHEBI:57692"/>
    </ligand>
</feature>
<protein>
    <submittedName>
        <fullName evidence="5">FAD-dependent oxidoreductase</fullName>
    </submittedName>
</protein>
<accession>A0A9X2VLJ8</accession>
<dbReference type="GO" id="GO:0016491">
    <property type="term" value="F:oxidoreductase activity"/>
    <property type="evidence" value="ECO:0007669"/>
    <property type="project" value="UniProtKB-KW"/>
</dbReference>
<dbReference type="Proteomes" id="UP001141259">
    <property type="component" value="Unassembled WGS sequence"/>
</dbReference>
<dbReference type="PANTHER" id="PTHR42923:SF17">
    <property type="entry name" value="AMINE OXIDASE DOMAIN-CONTAINING PROTEIN"/>
    <property type="match status" value="1"/>
</dbReference>
<comment type="cofactor">
    <cofactor evidence="1">
        <name>FAD</name>
        <dbReference type="ChEBI" id="CHEBI:57692"/>
    </cofactor>
</comment>
<organism evidence="5 6">
    <name type="scientific">Umezawaea endophytica</name>
    <dbReference type="NCBI Taxonomy" id="1654476"/>
    <lineage>
        <taxon>Bacteria</taxon>
        <taxon>Bacillati</taxon>
        <taxon>Actinomycetota</taxon>
        <taxon>Actinomycetes</taxon>
        <taxon>Pseudonocardiales</taxon>
        <taxon>Pseudonocardiaceae</taxon>
        <taxon>Umezawaea</taxon>
    </lineage>
</organism>
<evidence type="ECO:0000256" key="3">
    <source>
        <dbReference type="PIRSR" id="PIRSR601613-1"/>
    </source>
</evidence>
<keyword evidence="6" id="KW-1185">Reference proteome</keyword>
<dbReference type="RefSeq" id="WP_259624253.1">
    <property type="nucleotide sequence ID" value="NZ_JANYMP010000007.1"/>
</dbReference>
<reference evidence="5" key="1">
    <citation type="submission" date="2022-08" db="EMBL/GenBank/DDBJ databases">
        <authorList>
            <person name="Tistechok S."/>
            <person name="Samborskyy M."/>
            <person name="Roman I."/>
        </authorList>
    </citation>
    <scope>NUCLEOTIDE SEQUENCE</scope>
    <source>
        <strain evidence="5">DSM 103496</strain>
    </source>
</reference>
<dbReference type="PRINTS" id="PR00757">
    <property type="entry name" value="AMINEOXDASEF"/>
</dbReference>
<evidence type="ECO:0000259" key="4">
    <source>
        <dbReference type="Pfam" id="PF01593"/>
    </source>
</evidence>
<evidence type="ECO:0000313" key="5">
    <source>
        <dbReference type="EMBL" id="MCS7478752.1"/>
    </source>
</evidence>
<evidence type="ECO:0000313" key="6">
    <source>
        <dbReference type="Proteomes" id="UP001141259"/>
    </source>
</evidence>
<evidence type="ECO:0000256" key="1">
    <source>
        <dbReference type="ARBA" id="ARBA00001974"/>
    </source>
</evidence>
<dbReference type="SUPFAM" id="SSF51905">
    <property type="entry name" value="FAD/NAD(P)-binding domain"/>
    <property type="match status" value="1"/>
</dbReference>
<dbReference type="AlphaFoldDB" id="A0A9X2VLJ8"/>
<feature type="binding site" evidence="3">
    <location>
        <position position="13"/>
    </location>
    <ligand>
        <name>FAD</name>
        <dbReference type="ChEBI" id="CHEBI:57692"/>
    </ligand>
</feature>
<dbReference type="Pfam" id="PF01593">
    <property type="entry name" value="Amino_oxidase"/>
    <property type="match status" value="1"/>
</dbReference>